<comment type="caution">
    <text evidence="1">The sequence shown here is derived from an EMBL/GenBank/DDBJ whole genome shotgun (WGS) entry which is preliminary data.</text>
</comment>
<keyword evidence="2" id="KW-1185">Reference proteome</keyword>
<accession>A0ABT9C8J7</accession>
<dbReference type="RefSeq" id="WP_305022408.1">
    <property type="nucleotide sequence ID" value="NZ_JAUQTB010000001.1"/>
</dbReference>
<protein>
    <submittedName>
        <fullName evidence="1">Uncharacterized protein</fullName>
    </submittedName>
</protein>
<evidence type="ECO:0000313" key="2">
    <source>
        <dbReference type="Proteomes" id="UP001240171"/>
    </source>
</evidence>
<proteinExistence type="predicted"/>
<organism evidence="1 2">
    <name type="scientific">Paenibacillus lacisoli</name>
    <dbReference type="NCBI Taxonomy" id="3064525"/>
    <lineage>
        <taxon>Bacteria</taxon>
        <taxon>Bacillati</taxon>
        <taxon>Bacillota</taxon>
        <taxon>Bacilli</taxon>
        <taxon>Bacillales</taxon>
        <taxon>Paenibacillaceae</taxon>
        <taxon>Paenibacillus</taxon>
    </lineage>
</organism>
<evidence type="ECO:0000313" key="1">
    <source>
        <dbReference type="EMBL" id="MDO7905230.1"/>
    </source>
</evidence>
<dbReference type="Pfam" id="PF26325">
    <property type="entry name" value="YhjD"/>
    <property type="match status" value="1"/>
</dbReference>
<name>A0ABT9C8J7_9BACL</name>
<sequence>MHSSPLQTEEELLLVKEAAILPYMFDVLERDIAMLRQAALKLPEPYIARLQAAQNRVLERQLQLKQLFRQGDIRIIEARRTEFSLQVEYKCRGYTHRMELLWEIVRADIEIRLADELHIDLNR</sequence>
<reference evidence="1 2" key="1">
    <citation type="submission" date="2023-07" db="EMBL/GenBank/DDBJ databases">
        <title>Paenibacillus sp. JX-17 nov. isolated from soil.</title>
        <authorList>
            <person name="Wan Y."/>
            <person name="Liu B."/>
        </authorList>
    </citation>
    <scope>NUCLEOTIDE SEQUENCE [LARGE SCALE GENOMIC DNA]</scope>
    <source>
        <strain evidence="1 2">JX-17</strain>
    </source>
</reference>
<dbReference type="Proteomes" id="UP001240171">
    <property type="component" value="Unassembled WGS sequence"/>
</dbReference>
<dbReference type="InterPro" id="IPR058600">
    <property type="entry name" value="YhjD-like"/>
</dbReference>
<dbReference type="EMBL" id="JAUQTB010000001">
    <property type="protein sequence ID" value="MDO7905230.1"/>
    <property type="molecule type" value="Genomic_DNA"/>
</dbReference>
<gene>
    <name evidence="1" type="ORF">Q5741_02230</name>
</gene>